<dbReference type="Pfam" id="PF09697">
    <property type="entry name" value="Porph_ging"/>
    <property type="match status" value="1"/>
</dbReference>
<organism evidence="2 3">
    <name type="scientific">Pedobacter caeni</name>
    <dbReference type="NCBI Taxonomy" id="288992"/>
    <lineage>
        <taxon>Bacteria</taxon>
        <taxon>Pseudomonadati</taxon>
        <taxon>Bacteroidota</taxon>
        <taxon>Sphingobacteriia</taxon>
        <taxon>Sphingobacteriales</taxon>
        <taxon>Sphingobacteriaceae</taxon>
        <taxon>Pedobacter</taxon>
    </lineage>
</organism>
<gene>
    <name evidence="2" type="ORF">SAMN04488522_102443</name>
</gene>
<sequence>MAIIKIKGGWPFKTLVNMKRYYNLGLWAIVFCLLCGFTGSIRDTHLPPVSIAHYRFSHIRDSTRSANVWTEEFLLAFNADRSVYLSQTKHTQDSVNRAILKAAEEREGEEIDMGTFVPTTPERIYADNHKRAIVKNFNGNDYLIATDKDKIDWKISAETKEILGHTCQEATGLWKGRVYTAWFTTDIPAAFGPWKLNGLPGLILEAYDQSGRISFSCTGLSLSGKLPEGISIDLPKALTSTTVAQYDRMEKASTENLDMDAFDPATVTLLMNNAGAASHSKSGFKLNFPLELDK</sequence>
<evidence type="ECO:0000256" key="1">
    <source>
        <dbReference type="SAM" id="Phobius"/>
    </source>
</evidence>
<evidence type="ECO:0000313" key="3">
    <source>
        <dbReference type="Proteomes" id="UP000184287"/>
    </source>
</evidence>
<dbReference type="STRING" id="288992.SAMN04488522_102443"/>
<proteinExistence type="predicted"/>
<dbReference type="EMBL" id="FQUQ01000002">
    <property type="protein sequence ID" value="SHF20984.1"/>
    <property type="molecule type" value="Genomic_DNA"/>
</dbReference>
<dbReference type="NCBIfam" id="TIGR01200">
    <property type="entry name" value="GLPGLI"/>
    <property type="match status" value="1"/>
</dbReference>
<dbReference type="AlphaFoldDB" id="A0A1M4ZSJ9"/>
<evidence type="ECO:0000313" key="2">
    <source>
        <dbReference type="EMBL" id="SHF20984.1"/>
    </source>
</evidence>
<name>A0A1M4ZSJ9_9SPHI</name>
<accession>A0A1M4ZSJ9</accession>
<keyword evidence="1" id="KW-0812">Transmembrane</keyword>
<dbReference type="Proteomes" id="UP000184287">
    <property type="component" value="Unassembled WGS sequence"/>
</dbReference>
<keyword evidence="1" id="KW-1133">Transmembrane helix</keyword>
<protein>
    <submittedName>
        <fullName evidence="2">GLPGLI family protein</fullName>
    </submittedName>
</protein>
<reference evidence="3" key="1">
    <citation type="submission" date="2016-11" db="EMBL/GenBank/DDBJ databases">
        <authorList>
            <person name="Varghese N."/>
            <person name="Submissions S."/>
        </authorList>
    </citation>
    <scope>NUCLEOTIDE SEQUENCE [LARGE SCALE GENOMIC DNA]</scope>
    <source>
        <strain evidence="3">DSM 16990</strain>
    </source>
</reference>
<keyword evidence="1" id="KW-0472">Membrane</keyword>
<feature type="transmembrane region" description="Helical" evidence="1">
    <location>
        <begin position="21"/>
        <end position="41"/>
    </location>
</feature>
<dbReference type="InterPro" id="IPR005901">
    <property type="entry name" value="GLPGLI"/>
</dbReference>
<keyword evidence="3" id="KW-1185">Reference proteome</keyword>